<reference evidence="1" key="1">
    <citation type="submission" date="2006-07" db="EMBL/GenBank/DDBJ databases">
        <authorList>
            <person name="Qin X."/>
            <person name="Weinstock G.M."/>
        </authorList>
    </citation>
    <scope>NUCLEOTIDE SEQUENCE [LARGE SCALE GENOMIC DNA]</scope>
    <source>
        <strain evidence="1">ATCC 10953</strain>
    </source>
</reference>
<organism evidence="1">
    <name type="scientific">Fusobacterium polymorphum ATCC 10953</name>
    <dbReference type="NCBI Taxonomy" id="393480"/>
    <lineage>
        <taxon>Bacteria</taxon>
        <taxon>Fusobacteriati</taxon>
        <taxon>Fusobacteriota</taxon>
        <taxon>Fusobacteriia</taxon>
        <taxon>Fusobacteriales</taxon>
        <taxon>Fusobacteriaceae</taxon>
        <taxon>Fusobacterium</taxon>
    </lineage>
</organism>
<dbReference type="HOGENOM" id="CLU_3373932_0_0_0"/>
<dbReference type="Proteomes" id="UP000001921">
    <property type="component" value="Chromosome"/>
</dbReference>
<protein>
    <submittedName>
        <fullName evidence="1">Uncharacterized protein</fullName>
    </submittedName>
</protein>
<sequence length="34" mass="4072">MRYIVKIESNEADGQDSSVHSFFYYLLNFNKELL</sequence>
<dbReference type="EMBL" id="CM000440">
    <property type="protein sequence ID" value="EDK87949.1"/>
    <property type="molecule type" value="Genomic_DNA"/>
</dbReference>
<dbReference type="AlphaFoldDB" id="A5TSS4"/>
<reference evidence="1" key="2">
    <citation type="submission" date="2007-05" db="EMBL/GenBank/DDBJ databases">
        <title>Genome sequence of Fusobacterium nucleatum subspecies polymorphum - a genetically tractable Fusobacterium.</title>
        <authorList>
            <person name="Karpathy S.E."/>
            <person name="Xiang Q."/>
            <person name="Gioia J."/>
            <person name="Jiang H."/>
            <person name="Liu Y."/>
            <person name="Petrosino J.F."/>
            <person name="Yerrapragada S."/>
            <person name="Fox G.E."/>
            <person name="Kinder Haake S."/>
            <person name="Weinstock G.M."/>
            <person name="Highlander S.K."/>
        </authorList>
    </citation>
    <scope>NUCLEOTIDE SEQUENCE [LARGE SCALE GENOMIC DNA]</scope>
    <source>
        <strain evidence="1">ATCC 10953</strain>
    </source>
</reference>
<evidence type="ECO:0000313" key="1">
    <source>
        <dbReference type="EMBL" id="EDK87949.1"/>
    </source>
</evidence>
<accession>A5TSS4</accession>
<name>A5TSS4_FUSNP</name>
<proteinExistence type="predicted"/>
<gene>
    <name evidence="1" type="ORF">FNP_0130</name>
</gene>